<feature type="active site" description="Proton donor/acceptor" evidence="7">
    <location>
        <position position="388"/>
    </location>
</feature>
<dbReference type="InterPro" id="IPR005490">
    <property type="entry name" value="LD_TPept_cat_dom"/>
</dbReference>
<dbReference type="Pfam" id="PF01471">
    <property type="entry name" value="PG_binding_1"/>
    <property type="match status" value="1"/>
</dbReference>
<feature type="active site" description="Nucleophile" evidence="7">
    <location>
        <position position="407"/>
    </location>
</feature>
<dbReference type="SUPFAM" id="SSF141523">
    <property type="entry name" value="L,D-transpeptidase catalytic domain-like"/>
    <property type="match status" value="1"/>
</dbReference>
<dbReference type="InterPro" id="IPR036366">
    <property type="entry name" value="PGBDSf"/>
</dbReference>
<gene>
    <name evidence="10" type="ORF">B6S09_03385</name>
    <name evidence="11" type="ORF">LY04_01082</name>
</gene>
<evidence type="ECO:0000313" key="13">
    <source>
        <dbReference type="Proteomes" id="UP000295058"/>
    </source>
</evidence>
<dbReference type="RefSeq" id="WP_094277082.1">
    <property type="nucleotide sequence ID" value="NZ_NQJF01000002.1"/>
</dbReference>
<evidence type="ECO:0000256" key="5">
    <source>
        <dbReference type="ARBA" id="ARBA00022984"/>
    </source>
</evidence>
<reference evidence="10 12" key="1">
    <citation type="submission" date="2017-08" db="EMBL/GenBank/DDBJ databases">
        <title>Draft Genome Sequence of the Marine Bacterium Oceanimonas baumannii ATCC 700832.</title>
        <authorList>
            <person name="Mcclelland W.D."/>
            <person name="Brennan M.A."/>
            <person name="Trachtenberg A.M."/>
            <person name="Maclea K.S."/>
        </authorList>
    </citation>
    <scope>NUCLEOTIDE SEQUENCE [LARGE SCALE GENOMIC DNA]</scope>
    <source>
        <strain evidence="10 12">ATCC 700832</strain>
    </source>
</reference>
<evidence type="ECO:0000256" key="3">
    <source>
        <dbReference type="ARBA" id="ARBA00022679"/>
    </source>
</evidence>
<feature type="chain" id="PRO_5012036995" evidence="8">
    <location>
        <begin position="23"/>
        <end position="501"/>
    </location>
</feature>
<dbReference type="Proteomes" id="UP000295058">
    <property type="component" value="Unassembled WGS sequence"/>
</dbReference>
<dbReference type="GO" id="GO:0009252">
    <property type="term" value="P:peptidoglycan biosynthetic process"/>
    <property type="evidence" value="ECO:0007669"/>
    <property type="project" value="UniProtKB-UniPathway"/>
</dbReference>
<feature type="signal peptide" evidence="8">
    <location>
        <begin position="1"/>
        <end position="22"/>
    </location>
</feature>
<evidence type="ECO:0000259" key="9">
    <source>
        <dbReference type="PROSITE" id="PS52029"/>
    </source>
</evidence>
<dbReference type="UniPathway" id="UPA00219"/>
<sequence>MKKTVVLTWLCSLCLFSLSSQAGTWQQEPDARLQLHQLGLELALADVHPAITQRWQQAVLADTASETADDELWLALSSFWREWSAMDFEARQYLRTRKLPLVASAEERESLLQAVGSRPQAGDRQALVNKLVPGFGDYHSLKIQLARLLAMADEPWPAIAGATLRPGDEAAAVLLLRKRLQRLGDMPAGEPGLHPELFDEPLAQAVKAFQARHGLTTDGVVGKRTYAWLDTTPRVRAQLLMRSMLRTLIGDSLPPSYMLVNIPEYRLRLYQEQVMVLESDVIVGRNSRKTPIMYSQITNVVVNPPWNVPRSILQKDIVPKLYRDPGYIDRMGFEVIDSAGNVVSGEEWQYVLYMENRFPFRLRQKPGSNNALGSWKFHLPNNDAIYLHDTPARGLFSRDSRALSSGCVRVENAEQLAEWLLSANWSREGLAKLKSSKRTRWLKVQDPLPVYMVYWRGWLAGSELPQFRDDIYKFDRTLSDPFKSSLAKDQMSLSERASASL</sequence>
<keyword evidence="13" id="KW-1185">Reference proteome</keyword>
<organism evidence="10 12">
    <name type="scientific">Oceanimonas baumannii</name>
    <dbReference type="NCBI Taxonomy" id="129578"/>
    <lineage>
        <taxon>Bacteria</taxon>
        <taxon>Pseudomonadati</taxon>
        <taxon>Pseudomonadota</taxon>
        <taxon>Gammaproteobacteria</taxon>
        <taxon>Aeromonadales</taxon>
        <taxon>Aeromonadaceae</taxon>
        <taxon>Oceanimonas</taxon>
    </lineage>
</organism>
<evidence type="ECO:0000256" key="6">
    <source>
        <dbReference type="ARBA" id="ARBA00023316"/>
    </source>
</evidence>
<dbReference type="EMBL" id="SODO01000003">
    <property type="protein sequence ID" value="TDW60090.1"/>
    <property type="molecule type" value="Genomic_DNA"/>
</dbReference>
<dbReference type="OrthoDB" id="9778545at2"/>
<keyword evidence="8" id="KW-0732">Signal</keyword>
<dbReference type="GO" id="GO:0008360">
    <property type="term" value="P:regulation of cell shape"/>
    <property type="evidence" value="ECO:0007669"/>
    <property type="project" value="UniProtKB-UniRule"/>
</dbReference>
<proteinExistence type="inferred from homology"/>
<evidence type="ECO:0000256" key="7">
    <source>
        <dbReference type="PROSITE-ProRule" id="PRU01373"/>
    </source>
</evidence>
<keyword evidence="6 7" id="KW-0961">Cell wall biogenesis/degradation</keyword>
<dbReference type="InterPro" id="IPR002477">
    <property type="entry name" value="Peptidoglycan-bd-like"/>
</dbReference>
<evidence type="ECO:0000256" key="4">
    <source>
        <dbReference type="ARBA" id="ARBA00022960"/>
    </source>
</evidence>
<accession>A0A235CNF4</accession>
<dbReference type="GO" id="GO:0004180">
    <property type="term" value="F:carboxypeptidase activity"/>
    <property type="evidence" value="ECO:0007669"/>
    <property type="project" value="UniProtKB-ARBA"/>
</dbReference>
<dbReference type="CDD" id="cd16913">
    <property type="entry name" value="YkuD_like"/>
    <property type="match status" value="1"/>
</dbReference>
<dbReference type="GO" id="GO:0016740">
    <property type="term" value="F:transferase activity"/>
    <property type="evidence" value="ECO:0007669"/>
    <property type="project" value="UniProtKB-KW"/>
</dbReference>
<dbReference type="PANTHER" id="PTHR41533">
    <property type="entry name" value="L,D-TRANSPEPTIDASE HI_1667-RELATED"/>
    <property type="match status" value="1"/>
</dbReference>
<keyword evidence="5 7" id="KW-0573">Peptidoglycan synthesis</keyword>
<comment type="pathway">
    <text evidence="1 7">Cell wall biogenesis; peptidoglycan biosynthesis.</text>
</comment>
<evidence type="ECO:0000256" key="2">
    <source>
        <dbReference type="ARBA" id="ARBA00005992"/>
    </source>
</evidence>
<evidence type="ECO:0000313" key="12">
    <source>
        <dbReference type="Proteomes" id="UP000243640"/>
    </source>
</evidence>
<dbReference type="AlphaFoldDB" id="A0A235CNF4"/>
<dbReference type="Gene3D" id="2.40.440.10">
    <property type="entry name" value="L,D-transpeptidase catalytic domain-like"/>
    <property type="match status" value="1"/>
</dbReference>
<dbReference type="InterPro" id="IPR038063">
    <property type="entry name" value="Transpep_catalytic_dom"/>
</dbReference>
<dbReference type="EMBL" id="NQJF01000002">
    <property type="protein sequence ID" value="OYD25894.1"/>
    <property type="molecule type" value="Genomic_DNA"/>
</dbReference>
<name>A0A235CNF4_9GAMM</name>
<reference evidence="11 13" key="2">
    <citation type="submission" date="2019-03" db="EMBL/GenBank/DDBJ databases">
        <title>Genomic Encyclopedia of Archaeal and Bacterial Type Strains, Phase II (KMG-II): from individual species to whole genera.</title>
        <authorList>
            <person name="Goeker M."/>
        </authorList>
    </citation>
    <scope>NUCLEOTIDE SEQUENCE [LARGE SCALE GENOMIC DNA]</scope>
    <source>
        <strain evidence="11 13">DSM 15594</strain>
    </source>
</reference>
<evidence type="ECO:0000313" key="10">
    <source>
        <dbReference type="EMBL" id="OYD25894.1"/>
    </source>
</evidence>
<keyword evidence="3" id="KW-0808">Transferase</keyword>
<dbReference type="PROSITE" id="PS52029">
    <property type="entry name" value="LD_TPASE"/>
    <property type="match status" value="1"/>
</dbReference>
<dbReference type="Gene3D" id="1.10.101.10">
    <property type="entry name" value="PGBD-like superfamily/PGBD"/>
    <property type="match status" value="1"/>
</dbReference>
<dbReference type="InterPro" id="IPR036365">
    <property type="entry name" value="PGBD-like_sf"/>
</dbReference>
<comment type="similarity">
    <text evidence="2">Belongs to the YkuD family.</text>
</comment>
<dbReference type="GO" id="GO:0071555">
    <property type="term" value="P:cell wall organization"/>
    <property type="evidence" value="ECO:0007669"/>
    <property type="project" value="UniProtKB-UniRule"/>
</dbReference>
<dbReference type="Proteomes" id="UP000243640">
    <property type="component" value="Unassembled WGS sequence"/>
</dbReference>
<protein>
    <submittedName>
        <fullName evidence="10">Cell wall degradation protein</fullName>
    </submittedName>
    <submittedName>
        <fullName evidence="11">Peptidoglycan binding protein</fullName>
    </submittedName>
</protein>
<evidence type="ECO:0000256" key="1">
    <source>
        <dbReference type="ARBA" id="ARBA00004752"/>
    </source>
</evidence>
<evidence type="ECO:0000256" key="8">
    <source>
        <dbReference type="SAM" id="SignalP"/>
    </source>
</evidence>
<keyword evidence="4 7" id="KW-0133">Cell shape</keyword>
<dbReference type="PANTHER" id="PTHR41533:SF1">
    <property type="entry name" value="L,D-TRANSPEPTIDASE YCBB-RELATED"/>
    <property type="match status" value="1"/>
</dbReference>
<comment type="caution">
    <text evidence="10">The sequence shown here is derived from an EMBL/GenBank/DDBJ whole genome shotgun (WGS) entry which is preliminary data.</text>
</comment>
<dbReference type="InterPro" id="IPR052905">
    <property type="entry name" value="LD-transpeptidase_YkuD-like"/>
</dbReference>
<feature type="domain" description="L,D-TPase catalytic" evidence="9">
    <location>
        <begin position="256"/>
        <end position="433"/>
    </location>
</feature>
<dbReference type="Pfam" id="PF03734">
    <property type="entry name" value="YkuD"/>
    <property type="match status" value="1"/>
</dbReference>
<evidence type="ECO:0000313" key="11">
    <source>
        <dbReference type="EMBL" id="TDW60090.1"/>
    </source>
</evidence>
<dbReference type="SUPFAM" id="SSF47090">
    <property type="entry name" value="PGBD-like"/>
    <property type="match status" value="1"/>
</dbReference>